<evidence type="ECO:0000313" key="2">
    <source>
        <dbReference type="Proteomes" id="UP000036955"/>
    </source>
</evidence>
<reference evidence="1 2" key="1">
    <citation type="submission" date="2015-06" db="EMBL/GenBank/DDBJ databases">
        <authorList>
            <person name="Hoefler B.C."/>
            <person name="Straight P.D."/>
        </authorList>
    </citation>
    <scope>NUCLEOTIDE SEQUENCE [LARGE SCALE GENOMIC DNA]</scope>
    <source>
        <strain evidence="1 2">Riq4</strain>
    </source>
</reference>
<sequence length="74" mass="7632">MVRPSGNKAAHVTCICPALGGLHNFVMQSSGGVADGVATVAINGLLMSFLDALRSLAEQVIVGVRLIIQSSVLR</sequence>
<evidence type="ECO:0000313" key="1">
    <source>
        <dbReference type="EMBL" id="KNH20862.1"/>
    </source>
</evidence>
<comment type="caution">
    <text evidence="1">The sequence shown here is derived from an EMBL/GenBank/DDBJ whole genome shotgun (WGS) entry which is preliminary data.</text>
</comment>
<dbReference type="EMBL" id="LFQK01000052">
    <property type="protein sequence ID" value="KNH20862.1"/>
    <property type="molecule type" value="Genomic_DNA"/>
</dbReference>
<dbReference type="Proteomes" id="UP000036955">
    <property type="component" value="Unassembled WGS sequence"/>
</dbReference>
<name>A0A0L1LXD7_PSESX</name>
<proteinExistence type="predicted"/>
<organism evidence="1 2">
    <name type="scientific">Pseudomonas syringae</name>
    <dbReference type="NCBI Taxonomy" id="317"/>
    <lineage>
        <taxon>Bacteria</taxon>
        <taxon>Pseudomonadati</taxon>
        <taxon>Pseudomonadota</taxon>
        <taxon>Gammaproteobacteria</taxon>
        <taxon>Pseudomonadales</taxon>
        <taxon>Pseudomonadaceae</taxon>
        <taxon>Pseudomonas</taxon>
    </lineage>
</organism>
<dbReference type="AlphaFoldDB" id="A0A0L1LXD7"/>
<gene>
    <name evidence="1" type="ORF">ACS77_24760</name>
</gene>
<accession>A0A0L1LXD7</accession>
<protein>
    <submittedName>
        <fullName evidence="1">Uncharacterized protein</fullName>
    </submittedName>
</protein>